<sequence>MAPEPIKCPVCYREFSVAGYLERHIKQTKDDAHKQEFVRQERTQIDRISKTIKRVEALARSRLPSHAQRQPLQQPNDNLKLGSNEAMHVDLYNINDQEEYSNSEDEDDSEDEDSYSNFGLDPGYGDETDHGNSDIGDDVSDCPSLLSLSNDESDSSSWQGDFEDDDMPDVLMEPEAEAGFDFLPPLKPASPNFPDYSTSGIHSDPTYPSNIRKSCFCLGVPRVA</sequence>
<evidence type="ECO:0008006" key="4">
    <source>
        <dbReference type="Google" id="ProtNLM"/>
    </source>
</evidence>
<name>A0A9P5PF66_9AGAR</name>
<organism evidence="2 3">
    <name type="scientific">Rhodocollybia butyracea</name>
    <dbReference type="NCBI Taxonomy" id="206335"/>
    <lineage>
        <taxon>Eukaryota</taxon>
        <taxon>Fungi</taxon>
        <taxon>Dikarya</taxon>
        <taxon>Basidiomycota</taxon>
        <taxon>Agaricomycotina</taxon>
        <taxon>Agaricomycetes</taxon>
        <taxon>Agaricomycetidae</taxon>
        <taxon>Agaricales</taxon>
        <taxon>Marasmiineae</taxon>
        <taxon>Omphalotaceae</taxon>
        <taxon>Rhodocollybia</taxon>
    </lineage>
</organism>
<evidence type="ECO:0000256" key="1">
    <source>
        <dbReference type="SAM" id="MobiDB-lite"/>
    </source>
</evidence>
<comment type="caution">
    <text evidence="2">The sequence shown here is derived from an EMBL/GenBank/DDBJ whole genome shotgun (WGS) entry which is preliminary data.</text>
</comment>
<feature type="region of interest" description="Disordered" evidence="1">
    <location>
        <begin position="98"/>
        <end position="168"/>
    </location>
</feature>
<feature type="region of interest" description="Disordered" evidence="1">
    <location>
        <begin position="60"/>
        <end position="80"/>
    </location>
</feature>
<dbReference type="AlphaFoldDB" id="A0A9P5PF66"/>
<evidence type="ECO:0000313" key="3">
    <source>
        <dbReference type="Proteomes" id="UP000772434"/>
    </source>
</evidence>
<dbReference type="EMBL" id="JADNRY010000217">
    <property type="protein sequence ID" value="KAF9061040.1"/>
    <property type="molecule type" value="Genomic_DNA"/>
</dbReference>
<accession>A0A9P5PF66</accession>
<evidence type="ECO:0000313" key="2">
    <source>
        <dbReference type="EMBL" id="KAF9061040.1"/>
    </source>
</evidence>
<reference evidence="2" key="1">
    <citation type="submission" date="2020-11" db="EMBL/GenBank/DDBJ databases">
        <authorList>
            <consortium name="DOE Joint Genome Institute"/>
            <person name="Ahrendt S."/>
            <person name="Riley R."/>
            <person name="Andreopoulos W."/>
            <person name="Labutti K."/>
            <person name="Pangilinan J."/>
            <person name="Ruiz-Duenas F.J."/>
            <person name="Barrasa J.M."/>
            <person name="Sanchez-Garcia M."/>
            <person name="Camarero S."/>
            <person name="Miyauchi S."/>
            <person name="Serrano A."/>
            <person name="Linde D."/>
            <person name="Babiker R."/>
            <person name="Drula E."/>
            <person name="Ayuso-Fernandez I."/>
            <person name="Pacheco R."/>
            <person name="Padilla G."/>
            <person name="Ferreira P."/>
            <person name="Barriuso J."/>
            <person name="Kellner H."/>
            <person name="Castanera R."/>
            <person name="Alfaro M."/>
            <person name="Ramirez L."/>
            <person name="Pisabarro A.G."/>
            <person name="Kuo A."/>
            <person name="Tritt A."/>
            <person name="Lipzen A."/>
            <person name="He G."/>
            <person name="Yan M."/>
            <person name="Ng V."/>
            <person name="Cullen D."/>
            <person name="Martin F."/>
            <person name="Rosso M.-N."/>
            <person name="Henrissat B."/>
            <person name="Hibbett D."/>
            <person name="Martinez A.T."/>
            <person name="Grigoriev I.V."/>
        </authorList>
    </citation>
    <scope>NUCLEOTIDE SEQUENCE</scope>
    <source>
        <strain evidence="2">AH 40177</strain>
    </source>
</reference>
<keyword evidence="3" id="KW-1185">Reference proteome</keyword>
<protein>
    <recommendedName>
        <fullName evidence="4">C2H2-type domain-containing protein</fullName>
    </recommendedName>
</protein>
<proteinExistence type="predicted"/>
<feature type="compositionally biased region" description="Polar residues" evidence="1">
    <location>
        <begin position="67"/>
        <end position="77"/>
    </location>
</feature>
<feature type="compositionally biased region" description="Acidic residues" evidence="1">
    <location>
        <begin position="98"/>
        <end position="114"/>
    </location>
</feature>
<gene>
    <name evidence="2" type="ORF">BDP27DRAFT_1429393</name>
</gene>
<dbReference type="Proteomes" id="UP000772434">
    <property type="component" value="Unassembled WGS sequence"/>
</dbReference>